<feature type="non-terminal residue" evidence="1">
    <location>
        <position position="118"/>
    </location>
</feature>
<dbReference type="Pfam" id="PF09826">
    <property type="entry name" value="Beta_propel"/>
    <property type="match status" value="1"/>
</dbReference>
<evidence type="ECO:0008006" key="3">
    <source>
        <dbReference type="Google" id="ProtNLM"/>
    </source>
</evidence>
<evidence type="ECO:0000313" key="1">
    <source>
        <dbReference type="EMBL" id="HIP84934.1"/>
    </source>
</evidence>
<proteinExistence type="predicted"/>
<dbReference type="InterPro" id="IPR019198">
    <property type="entry name" value="Beta_propeller_containing"/>
</dbReference>
<protein>
    <recommendedName>
        <fullName evidence="3">Lipoprotein</fullName>
    </recommendedName>
</protein>
<name>A0A833E0A9_9EURY</name>
<dbReference type="EMBL" id="DQUI01000088">
    <property type="protein sequence ID" value="HIP84934.1"/>
    <property type="molecule type" value="Genomic_DNA"/>
</dbReference>
<organism evidence="1 2">
    <name type="scientific">Methanothermococcus okinawensis</name>
    <dbReference type="NCBI Taxonomy" id="155863"/>
    <lineage>
        <taxon>Archaea</taxon>
        <taxon>Methanobacteriati</taxon>
        <taxon>Methanobacteriota</taxon>
        <taxon>Methanomada group</taxon>
        <taxon>Methanococci</taxon>
        <taxon>Methanococcales</taxon>
        <taxon>Methanococcaceae</taxon>
        <taxon>Methanothermococcus</taxon>
    </lineage>
</organism>
<dbReference type="AlphaFoldDB" id="A0A833E0A9"/>
<dbReference type="PROSITE" id="PS51257">
    <property type="entry name" value="PROKAR_LIPOPROTEIN"/>
    <property type="match status" value="1"/>
</dbReference>
<comment type="caution">
    <text evidence="1">The sequence shown here is derived from an EMBL/GenBank/DDBJ whole genome shotgun (WGS) entry which is preliminary data.</text>
</comment>
<gene>
    <name evidence="1" type="ORF">EYH15_05535</name>
</gene>
<sequence>MRKILLLILLLLVFLSGCFQRSENNNLEDEEFKVVLADERNFRDFVSKLERGGYSNPITLEATTYRGKATAKGTPVVIERFSKTNVQVEGVEEGDIVKTDGRYIYFSPEAEVKIMYYV</sequence>
<accession>A0A833E0A9</accession>
<evidence type="ECO:0000313" key="2">
    <source>
        <dbReference type="Proteomes" id="UP000643554"/>
    </source>
</evidence>
<reference evidence="1" key="1">
    <citation type="journal article" date="2020" name="ISME J.">
        <title>Gammaproteobacteria mediating utilization of methyl-, sulfur- and petroleum organic compounds in deep ocean hydrothermal plumes.</title>
        <authorList>
            <person name="Zhou Z."/>
            <person name="Liu Y."/>
            <person name="Pan J."/>
            <person name="Cron B.R."/>
            <person name="Toner B.M."/>
            <person name="Anantharaman K."/>
            <person name="Breier J.A."/>
            <person name="Dick G.J."/>
            <person name="Li M."/>
        </authorList>
    </citation>
    <scope>NUCLEOTIDE SEQUENCE</scope>
    <source>
        <strain evidence="1">SZUA-1453</strain>
    </source>
</reference>
<dbReference type="Proteomes" id="UP000643554">
    <property type="component" value="Unassembled WGS sequence"/>
</dbReference>